<dbReference type="PRINTS" id="PR00705">
    <property type="entry name" value="PAPAIN"/>
</dbReference>
<keyword evidence="2" id="KW-0732">Signal</keyword>
<dbReference type="Gene3D" id="3.90.70.10">
    <property type="entry name" value="Cysteine proteinases"/>
    <property type="match status" value="2"/>
</dbReference>
<dbReference type="GO" id="GO:0006508">
    <property type="term" value="P:proteolysis"/>
    <property type="evidence" value="ECO:0007669"/>
    <property type="project" value="InterPro"/>
</dbReference>
<dbReference type="SMART" id="SM00645">
    <property type="entry name" value="Pept_C1"/>
    <property type="match status" value="2"/>
</dbReference>
<dbReference type="InterPro" id="IPR013128">
    <property type="entry name" value="Peptidase_C1A"/>
</dbReference>
<accession>A0A7S3GGB8</accession>
<dbReference type="GO" id="GO:0008234">
    <property type="term" value="F:cysteine-type peptidase activity"/>
    <property type="evidence" value="ECO:0007669"/>
    <property type="project" value="InterPro"/>
</dbReference>
<gene>
    <name evidence="4" type="ORF">PBIL07802_LOCUS27816</name>
</gene>
<feature type="signal peptide" evidence="2">
    <location>
        <begin position="1"/>
        <end position="18"/>
    </location>
</feature>
<evidence type="ECO:0000256" key="2">
    <source>
        <dbReference type="SAM" id="SignalP"/>
    </source>
</evidence>
<sequence>MKVSGLLLLVVCAVAVAAESGCRVPQVSFKNGEIVKSPRPHEYLSVADIPQSFYWGDVNGTNYLTMIRNQHIPQYCGSCWAFGTTSALSDRIKIHLGAEYPEVNLAPQVLINCGGGGSCEGGNPGGVYDFIYENSIPDETCQNYVADDGECKPYGVCENCFPNGTCITITDYKQYWVTEFGSVSGADKIKAEIFARGPVGCGIHVSDKFEKYSGGIYSEFTVLPSLRINHELSLVGWGYDADSDTEYWIGRNSWGSYWGENGFFRIKMHSDNLGIESDCDWGVPSLTKPSNEPSLPEVVEEQPEKSFFDYTSYGIKREANTKVHVKSPMPIEYFKDVPTSYDIRNLNGKNYASINRNQHIPQYCGSCWTQGTSSALADRINLLRDNAFPQIVLSPQNLVNCVTQNSSHGCEGGDPTAAYSYIFENGIPEETCMQYAAKDMDCTAINQCRNCDPSKGCFAVDSNDYKRYFLEEHGQISGEEGMMAEIAARGPIACGMAVTKDFENYSGGIFKDTTGVTTQMHEISIAGYGEENGVKYWIGRNSWGTYWGESGWFRIVRGVNNLGIEDACDWAVPKKNW</sequence>
<dbReference type="InterPro" id="IPR038765">
    <property type="entry name" value="Papain-like_cys_pep_sf"/>
</dbReference>
<organism evidence="4">
    <name type="scientific">Palpitomonas bilix</name>
    <dbReference type="NCBI Taxonomy" id="652834"/>
    <lineage>
        <taxon>Eukaryota</taxon>
        <taxon>Eukaryota incertae sedis</taxon>
    </lineage>
</organism>
<dbReference type="InterPro" id="IPR025661">
    <property type="entry name" value="Pept_asp_AS"/>
</dbReference>
<dbReference type="AlphaFoldDB" id="A0A7S3GGB8"/>
<dbReference type="FunFam" id="3.90.70.10:FF:000117">
    <property type="entry name" value="Probable papain cysteine protease"/>
    <property type="match status" value="2"/>
</dbReference>
<evidence type="ECO:0000259" key="3">
    <source>
        <dbReference type="SMART" id="SM00645"/>
    </source>
</evidence>
<dbReference type="SUPFAM" id="SSF54001">
    <property type="entry name" value="Cysteine proteinases"/>
    <property type="match status" value="2"/>
</dbReference>
<feature type="chain" id="PRO_5030533328" description="Peptidase C1A papain C-terminal domain-containing protein" evidence="2">
    <location>
        <begin position="19"/>
        <end position="577"/>
    </location>
</feature>
<evidence type="ECO:0000256" key="1">
    <source>
        <dbReference type="ARBA" id="ARBA00008455"/>
    </source>
</evidence>
<comment type="similarity">
    <text evidence="1">Belongs to the peptidase C1 family.</text>
</comment>
<name>A0A7S3GGB8_9EUKA</name>
<evidence type="ECO:0000313" key="4">
    <source>
        <dbReference type="EMBL" id="CAE0265480.1"/>
    </source>
</evidence>
<dbReference type="PROSITE" id="PS00640">
    <property type="entry name" value="THIOL_PROTEASE_ASN"/>
    <property type="match status" value="2"/>
</dbReference>
<dbReference type="EMBL" id="HBIB01042373">
    <property type="protein sequence ID" value="CAE0265480.1"/>
    <property type="molecule type" value="Transcribed_RNA"/>
</dbReference>
<reference evidence="4" key="1">
    <citation type="submission" date="2021-01" db="EMBL/GenBank/DDBJ databases">
        <authorList>
            <person name="Corre E."/>
            <person name="Pelletier E."/>
            <person name="Niang G."/>
            <person name="Scheremetjew M."/>
            <person name="Finn R."/>
            <person name="Kale V."/>
            <person name="Holt S."/>
            <person name="Cochrane G."/>
            <person name="Meng A."/>
            <person name="Brown T."/>
            <person name="Cohen L."/>
        </authorList>
    </citation>
    <scope>NUCLEOTIDE SEQUENCE</scope>
    <source>
        <strain evidence="4">NIES-2562</strain>
    </source>
</reference>
<dbReference type="PANTHER" id="PTHR12411">
    <property type="entry name" value="CYSTEINE PROTEASE FAMILY C1-RELATED"/>
    <property type="match status" value="1"/>
</dbReference>
<dbReference type="Pfam" id="PF00112">
    <property type="entry name" value="Peptidase_C1"/>
    <property type="match status" value="2"/>
</dbReference>
<feature type="domain" description="Peptidase C1A papain C-terminal" evidence="3">
    <location>
        <begin position="337"/>
        <end position="572"/>
    </location>
</feature>
<protein>
    <recommendedName>
        <fullName evidence="3">Peptidase C1A papain C-terminal domain-containing protein</fullName>
    </recommendedName>
</protein>
<feature type="domain" description="Peptidase C1A papain C-terminal" evidence="3">
    <location>
        <begin position="49"/>
        <end position="283"/>
    </location>
</feature>
<proteinExistence type="inferred from homology"/>
<dbReference type="InterPro" id="IPR000668">
    <property type="entry name" value="Peptidase_C1A_C"/>
</dbReference>